<sequence length="85" mass="10046">MSQYWMRLAKRLQTLLLVTSRQRIHLFVLPRKSFTFRSDAIVLMPTEIERPSHRNGHYPNFRSGDGGVLEFPQLCKMFNQNPVLQ</sequence>
<reference evidence="1" key="1">
    <citation type="submission" date="2014-11" db="EMBL/GenBank/DDBJ databases">
        <authorList>
            <person name="Amaro Gonzalez C."/>
        </authorList>
    </citation>
    <scope>NUCLEOTIDE SEQUENCE</scope>
</reference>
<reference evidence="1" key="2">
    <citation type="journal article" date="2015" name="Fish Shellfish Immunol.">
        <title>Early steps in the European eel (Anguilla anguilla)-Vibrio vulnificus interaction in the gills: Role of the RtxA13 toxin.</title>
        <authorList>
            <person name="Callol A."/>
            <person name="Pajuelo D."/>
            <person name="Ebbesson L."/>
            <person name="Teles M."/>
            <person name="MacKenzie S."/>
            <person name="Amaro C."/>
        </authorList>
    </citation>
    <scope>NUCLEOTIDE SEQUENCE</scope>
</reference>
<organism evidence="1">
    <name type="scientific">Anguilla anguilla</name>
    <name type="common">European freshwater eel</name>
    <name type="synonym">Muraena anguilla</name>
    <dbReference type="NCBI Taxonomy" id="7936"/>
    <lineage>
        <taxon>Eukaryota</taxon>
        <taxon>Metazoa</taxon>
        <taxon>Chordata</taxon>
        <taxon>Craniata</taxon>
        <taxon>Vertebrata</taxon>
        <taxon>Euteleostomi</taxon>
        <taxon>Actinopterygii</taxon>
        <taxon>Neopterygii</taxon>
        <taxon>Teleostei</taxon>
        <taxon>Anguilliformes</taxon>
        <taxon>Anguillidae</taxon>
        <taxon>Anguilla</taxon>
    </lineage>
</organism>
<dbReference type="AlphaFoldDB" id="A0A0E9WJ15"/>
<dbReference type="EMBL" id="GBXM01018188">
    <property type="protein sequence ID" value="JAH90389.1"/>
    <property type="molecule type" value="Transcribed_RNA"/>
</dbReference>
<accession>A0A0E9WJ15</accession>
<proteinExistence type="predicted"/>
<evidence type="ECO:0000313" key="1">
    <source>
        <dbReference type="EMBL" id="JAH90389.1"/>
    </source>
</evidence>
<name>A0A0E9WJ15_ANGAN</name>
<protein>
    <submittedName>
        <fullName evidence="1">Uncharacterized protein</fullName>
    </submittedName>
</protein>